<keyword evidence="2" id="KW-0378">Hydrolase</keyword>
<evidence type="ECO:0000259" key="1">
    <source>
        <dbReference type="Pfam" id="PF00561"/>
    </source>
</evidence>
<dbReference type="InterPro" id="IPR000073">
    <property type="entry name" value="AB_hydrolase_1"/>
</dbReference>
<dbReference type="Proteomes" id="UP001284601">
    <property type="component" value="Unassembled WGS sequence"/>
</dbReference>
<evidence type="ECO:0000313" key="3">
    <source>
        <dbReference type="Proteomes" id="UP001284601"/>
    </source>
</evidence>
<dbReference type="RefSeq" id="WP_318600915.1">
    <property type="nucleotide sequence ID" value="NZ_JAWSTH010000138.1"/>
</dbReference>
<accession>A0ABU4HYK5</accession>
<dbReference type="InterPro" id="IPR029058">
    <property type="entry name" value="AB_hydrolase_fold"/>
</dbReference>
<dbReference type="PANTHER" id="PTHR43433">
    <property type="entry name" value="HYDROLASE, ALPHA/BETA FOLD FAMILY PROTEIN"/>
    <property type="match status" value="1"/>
</dbReference>
<reference evidence="2 3" key="2">
    <citation type="submission" date="2023-10" db="EMBL/GenBank/DDBJ databases">
        <authorList>
            <person name="Han X.F."/>
        </authorList>
    </citation>
    <scope>NUCLEOTIDE SEQUENCE [LARGE SCALE GENOMIC DNA]</scope>
    <source>
        <strain evidence="2 3">KCTC 39840</strain>
    </source>
</reference>
<gene>
    <name evidence="2" type="ORF">R7226_28775</name>
</gene>
<dbReference type="InterPro" id="IPR050471">
    <property type="entry name" value="AB_hydrolase"/>
</dbReference>
<dbReference type="Pfam" id="PF00561">
    <property type="entry name" value="Abhydrolase_1"/>
    <property type="match status" value="1"/>
</dbReference>
<sequence length="308" mass="32716">MSGTTTTDGGSTMEDERLLDAGNGITLCAQAFGDPDGTPLLLISGLGQQLIAWPTALCEQLAAQGLHVIRFDNRDVGRSTRAAVPPPKPQQLLTRRFAPGQYTLADMARDTAGLLDALELESVHVAGRSMGGMIGQTLAARHPRRVRSLTSIMSTTGARRIGRPALSTWRLMLGKPSKERTESIERAVVLWRHIGSHGFPFDEAEVRALAGTAWDRGHDPAGVGRQLAAIIKSGDRTRELRTIAAPTLVVHGDRDRMVAPTGGDATAAAIPGARQVTIAGMGHDLPVGAWPRLTELIAGQTRSAVAAR</sequence>
<keyword evidence="3" id="KW-1185">Reference proteome</keyword>
<reference evidence="3" key="1">
    <citation type="submission" date="2023-07" db="EMBL/GenBank/DDBJ databases">
        <title>Conexibacter stalactiti sp. nov., isolated from stalactites in a lava cave and emended description of the genus Conexibacter.</title>
        <authorList>
            <person name="Lee S.D."/>
        </authorList>
    </citation>
    <scope>NUCLEOTIDE SEQUENCE [LARGE SCALE GENOMIC DNA]</scope>
    <source>
        <strain evidence="3">KCTC 39840</strain>
    </source>
</reference>
<proteinExistence type="predicted"/>
<dbReference type="SUPFAM" id="SSF53474">
    <property type="entry name" value="alpha/beta-Hydrolases"/>
    <property type="match status" value="1"/>
</dbReference>
<dbReference type="EMBL" id="JAWSTH010000138">
    <property type="protein sequence ID" value="MDW5598388.1"/>
    <property type="molecule type" value="Genomic_DNA"/>
</dbReference>
<evidence type="ECO:0000313" key="2">
    <source>
        <dbReference type="EMBL" id="MDW5598388.1"/>
    </source>
</evidence>
<dbReference type="PANTHER" id="PTHR43433:SF5">
    <property type="entry name" value="AB HYDROLASE-1 DOMAIN-CONTAINING PROTEIN"/>
    <property type="match status" value="1"/>
</dbReference>
<protein>
    <submittedName>
        <fullName evidence="2">Alpha/beta fold hydrolase</fullName>
    </submittedName>
</protein>
<feature type="domain" description="AB hydrolase-1" evidence="1">
    <location>
        <begin position="39"/>
        <end position="284"/>
    </location>
</feature>
<dbReference type="GO" id="GO:0016787">
    <property type="term" value="F:hydrolase activity"/>
    <property type="evidence" value="ECO:0007669"/>
    <property type="project" value="UniProtKB-KW"/>
</dbReference>
<comment type="caution">
    <text evidence="2">The sequence shown here is derived from an EMBL/GenBank/DDBJ whole genome shotgun (WGS) entry which is preliminary data.</text>
</comment>
<organism evidence="2 3">
    <name type="scientific">Conexibacter stalactiti</name>
    <dbReference type="NCBI Taxonomy" id="1940611"/>
    <lineage>
        <taxon>Bacteria</taxon>
        <taxon>Bacillati</taxon>
        <taxon>Actinomycetota</taxon>
        <taxon>Thermoleophilia</taxon>
        <taxon>Solirubrobacterales</taxon>
        <taxon>Conexibacteraceae</taxon>
        <taxon>Conexibacter</taxon>
    </lineage>
</organism>
<name>A0ABU4HYK5_9ACTN</name>
<dbReference type="Gene3D" id="3.40.50.1820">
    <property type="entry name" value="alpha/beta hydrolase"/>
    <property type="match status" value="1"/>
</dbReference>